<evidence type="ECO:0000256" key="3">
    <source>
        <dbReference type="PROSITE-ProRule" id="PRU00035"/>
    </source>
</evidence>
<dbReference type="AlphaFoldDB" id="A0A0B7B3I9"/>
<dbReference type="Gene3D" id="1.20.920.10">
    <property type="entry name" value="Bromodomain-like"/>
    <property type="match status" value="1"/>
</dbReference>
<dbReference type="GO" id="GO:0006355">
    <property type="term" value="P:regulation of DNA-templated transcription"/>
    <property type="evidence" value="ECO:0007669"/>
    <property type="project" value="TreeGrafter"/>
</dbReference>
<dbReference type="GO" id="GO:0000785">
    <property type="term" value="C:chromatin"/>
    <property type="evidence" value="ECO:0007669"/>
    <property type="project" value="TreeGrafter"/>
</dbReference>
<protein>
    <recommendedName>
        <fullName evidence="5">Bromo domain-containing protein</fullName>
    </recommendedName>
</protein>
<dbReference type="PRINTS" id="PR00503">
    <property type="entry name" value="BROMODOMAIN"/>
</dbReference>
<feature type="region of interest" description="Disordered" evidence="4">
    <location>
        <begin position="21"/>
        <end position="71"/>
    </location>
</feature>
<dbReference type="GO" id="GO:0005634">
    <property type="term" value="C:nucleus"/>
    <property type="evidence" value="ECO:0007669"/>
    <property type="project" value="TreeGrafter"/>
</dbReference>
<dbReference type="CDD" id="cd05497">
    <property type="entry name" value="Bromo_Brdt_I_like"/>
    <property type="match status" value="1"/>
</dbReference>
<evidence type="ECO:0000313" key="6">
    <source>
        <dbReference type="EMBL" id="CEK87598.1"/>
    </source>
</evidence>
<dbReference type="PANTHER" id="PTHR22880">
    <property type="entry name" value="FALZ-RELATED BROMODOMAIN-CONTAINING PROTEINS"/>
    <property type="match status" value="1"/>
</dbReference>
<dbReference type="InterPro" id="IPR050935">
    <property type="entry name" value="Bromo_chromatin_reader"/>
</dbReference>
<dbReference type="InterPro" id="IPR018359">
    <property type="entry name" value="Bromodomain_CS"/>
</dbReference>
<organism evidence="6">
    <name type="scientific">Arion vulgaris</name>
    <dbReference type="NCBI Taxonomy" id="1028688"/>
    <lineage>
        <taxon>Eukaryota</taxon>
        <taxon>Metazoa</taxon>
        <taxon>Spiralia</taxon>
        <taxon>Lophotrochozoa</taxon>
        <taxon>Mollusca</taxon>
        <taxon>Gastropoda</taxon>
        <taxon>Heterobranchia</taxon>
        <taxon>Euthyneura</taxon>
        <taxon>Panpulmonata</taxon>
        <taxon>Eupulmonata</taxon>
        <taxon>Stylommatophora</taxon>
        <taxon>Helicina</taxon>
        <taxon>Arionoidea</taxon>
        <taxon>Arionidae</taxon>
        <taxon>Arion</taxon>
    </lineage>
</organism>
<evidence type="ECO:0000256" key="4">
    <source>
        <dbReference type="SAM" id="MobiDB-lite"/>
    </source>
</evidence>
<reference evidence="6" key="1">
    <citation type="submission" date="2014-12" db="EMBL/GenBank/DDBJ databases">
        <title>Insight into the proteome of Arion vulgaris.</title>
        <authorList>
            <person name="Aradska J."/>
            <person name="Bulat T."/>
            <person name="Smidak R."/>
            <person name="Sarate P."/>
            <person name="Gangsoo J."/>
            <person name="Sialana F."/>
            <person name="Bilban M."/>
            <person name="Lubec G."/>
        </authorList>
    </citation>
    <scope>NUCLEOTIDE SEQUENCE</scope>
    <source>
        <tissue evidence="6">Skin</tissue>
    </source>
</reference>
<dbReference type="EMBL" id="HACG01040733">
    <property type="protein sequence ID" value="CEK87598.1"/>
    <property type="molecule type" value="Transcribed_RNA"/>
</dbReference>
<feature type="domain" description="Bromo" evidence="5">
    <location>
        <begin position="88"/>
        <end position="160"/>
    </location>
</feature>
<dbReference type="FunFam" id="1.20.920.10:FF:000002">
    <property type="entry name" value="Bromodomain-containing protein 4"/>
    <property type="match status" value="1"/>
</dbReference>
<dbReference type="Pfam" id="PF00439">
    <property type="entry name" value="Bromodomain"/>
    <property type="match status" value="1"/>
</dbReference>
<dbReference type="SMART" id="SM00297">
    <property type="entry name" value="BROMO"/>
    <property type="match status" value="1"/>
</dbReference>
<dbReference type="PROSITE" id="PS50014">
    <property type="entry name" value="BROMODOMAIN_2"/>
    <property type="match status" value="1"/>
</dbReference>
<evidence type="ECO:0000256" key="2">
    <source>
        <dbReference type="ARBA" id="ARBA00023117"/>
    </source>
</evidence>
<accession>A0A0B7B3I9</accession>
<proteinExistence type="predicted"/>
<keyword evidence="1" id="KW-0677">Repeat</keyword>
<keyword evidence="2 3" id="KW-0103">Bromodomain</keyword>
<dbReference type="PROSITE" id="PS00633">
    <property type="entry name" value="BROMODOMAIN_1"/>
    <property type="match status" value="1"/>
</dbReference>
<evidence type="ECO:0000259" key="5">
    <source>
        <dbReference type="PROSITE" id="PS50014"/>
    </source>
</evidence>
<dbReference type="InterPro" id="IPR036427">
    <property type="entry name" value="Bromodomain-like_sf"/>
</dbReference>
<dbReference type="PANTHER" id="PTHR22880:SF225">
    <property type="entry name" value="BROMODOMAIN-CONTAINING PROTEIN BET-1-RELATED"/>
    <property type="match status" value="1"/>
</dbReference>
<gene>
    <name evidence="6" type="primary">ORF160316</name>
</gene>
<name>A0A0B7B3I9_9EUPU</name>
<dbReference type="InterPro" id="IPR001487">
    <property type="entry name" value="Bromodomain"/>
</dbReference>
<evidence type="ECO:0000256" key="1">
    <source>
        <dbReference type="ARBA" id="ARBA00022737"/>
    </source>
</evidence>
<dbReference type="GO" id="GO:0006338">
    <property type="term" value="P:chromatin remodeling"/>
    <property type="evidence" value="ECO:0007669"/>
    <property type="project" value="TreeGrafter"/>
</dbReference>
<dbReference type="SUPFAM" id="SSF47370">
    <property type="entry name" value="Bromodomain"/>
    <property type="match status" value="1"/>
</dbReference>
<dbReference type="InterPro" id="IPR043508">
    <property type="entry name" value="Bromo_Brdt_I"/>
</dbReference>
<sequence length="173" mass="20039">MDPKSHPALPGYQQTVQSLKKGFNDSKMTEQGSSITANAADVYDFNNHEDGNSGNEQPPPPPPKSKGRRGRNTNQLQFMLKTVVKAVWKHQFAWPFHQPVDAVKMQLHDYHKIIKNPMDLGTIKKRLEIYYYNSAKETMQDFNTMFTNCYVYNKPGDDITLMAKSLRNYFYRK</sequence>